<dbReference type="GO" id="GO:0016301">
    <property type="term" value="F:kinase activity"/>
    <property type="evidence" value="ECO:0007669"/>
    <property type="project" value="UniProtKB-KW"/>
</dbReference>
<dbReference type="AlphaFoldDB" id="A0A1T4JQD7"/>
<keyword evidence="2" id="KW-0808">Transferase</keyword>
<dbReference type="PANTHER" id="PTHR43095">
    <property type="entry name" value="SUGAR KINASE"/>
    <property type="match status" value="1"/>
</dbReference>
<dbReference type="Gene3D" id="3.30.420.40">
    <property type="match status" value="2"/>
</dbReference>
<organism evidence="6 7">
    <name type="scientific">Globicatella sulfidifaciens DSM 15739</name>
    <dbReference type="NCBI Taxonomy" id="1121925"/>
    <lineage>
        <taxon>Bacteria</taxon>
        <taxon>Bacillati</taxon>
        <taxon>Bacillota</taxon>
        <taxon>Bacilli</taxon>
        <taxon>Lactobacillales</taxon>
        <taxon>Aerococcaceae</taxon>
        <taxon>Globicatella</taxon>
    </lineage>
</organism>
<dbReference type="InterPro" id="IPR018485">
    <property type="entry name" value="FGGY_C"/>
</dbReference>
<dbReference type="InterPro" id="IPR043129">
    <property type="entry name" value="ATPase_NBD"/>
</dbReference>
<proteinExistence type="inferred from homology"/>
<dbReference type="STRING" id="1121925.SAMN02746011_00295"/>
<evidence type="ECO:0000313" key="6">
    <source>
        <dbReference type="EMBL" id="SJZ32363.1"/>
    </source>
</evidence>
<feature type="domain" description="Carbohydrate kinase FGGY C-terminal" evidence="5">
    <location>
        <begin position="274"/>
        <end position="469"/>
    </location>
</feature>
<name>A0A1T4JQD7_9LACT</name>
<comment type="similarity">
    <text evidence="1">Belongs to the FGGY kinase family.</text>
</comment>
<evidence type="ECO:0000256" key="2">
    <source>
        <dbReference type="ARBA" id="ARBA00022679"/>
    </source>
</evidence>
<reference evidence="7" key="1">
    <citation type="submission" date="2017-02" db="EMBL/GenBank/DDBJ databases">
        <authorList>
            <person name="Varghese N."/>
            <person name="Submissions S."/>
        </authorList>
    </citation>
    <scope>NUCLEOTIDE SEQUENCE [LARGE SCALE GENOMIC DNA]</scope>
    <source>
        <strain evidence="7">DSM 15739</strain>
    </source>
</reference>
<keyword evidence="7" id="KW-1185">Reference proteome</keyword>
<evidence type="ECO:0000259" key="4">
    <source>
        <dbReference type="Pfam" id="PF00370"/>
    </source>
</evidence>
<accession>A0A1T4JQD7</accession>
<dbReference type="InterPro" id="IPR018484">
    <property type="entry name" value="FGGY_N"/>
</dbReference>
<dbReference type="EMBL" id="FUWO01000002">
    <property type="protein sequence ID" value="SJZ32363.1"/>
    <property type="molecule type" value="Genomic_DNA"/>
</dbReference>
<evidence type="ECO:0000256" key="3">
    <source>
        <dbReference type="ARBA" id="ARBA00022777"/>
    </source>
</evidence>
<dbReference type="OrthoDB" id="9760563at2"/>
<dbReference type="RefSeq" id="WP_078755152.1">
    <property type="nucleotide sequence ID" value="NZ_FUWO01000002.1"/>
</dbReference>
<dbReference type="Proteomes" id="UP000189941">
    <property type="component" value="Unassembled WGS sequence"/>
</dbReference>
<evidence type="ECO:0000256" key="1">
    <source>
        <dbReference type="ARBA" id="ARBA00009156"/>
    </source>
</evidence>
<evidence type="ECO:0000259" key="5">
    <source>
        <dbReference type="Pfam" id="PF02782"/>
    </source>
</evidence>
<dbReference type="GO" id="GO:0005975">
    <property type="term" value="P:carbohydrate metabolic process"/>
    <property type="evidence" value="ECO:0007669"/>
    <property type="project" value="InterPro"/>
</dbReference>
<keyword evidence="3 6" id="KW-0418">Kinase</keyword>
<dbReference type="PANTHER" id="PTHR43095:SF5">
    <property type="entry name" value="XYLULOSE KINASE"/>
    <property type="match status" value="1"/>
</dbReference>
<protein>
    <submittedName>
        <fullName evidence="6">Sugar (Pentulose or hexulose) kinase</fullName>
    </submittedName>
</protein>
<dbReference type="Pfam" id="PF02782">
    <property type="entry name" value="FGGY_C"/>
    <property type="match status" value="1"/>
</dbReference>
<sequence>MEIKEKLLLGQTSLGIEFGSTRIKAILIDDQQKLLADSSYQWENQLVDGFWTYSQDAIIEGLQTCFTHLKAAVKDQYGVTLTKIGQIGISAMMHGYLPFDAEGNLLVPFRTWRNNNTTEAAKLLTDEFHFNIPERWSIAHLYQAVLDSEPHLYELDFMTTLAGYIHWLLSDRKVLGVGDASGMFPIDSTTQQYDKEKLMQFDKLIESKVFPWQIETVLPEVLIAGQDAGKLTQAGALLLDPEGDLEPGSRLCPPEGDAGTGMVATNSVSPKTGNVSAGTSIFAMIVLAQPLSNIYPEIDMVTTPSGDDVAMVHANNCTSDINAWVNLFYEFAQKAGSPLSLDQTYTLLFNQALEGDPNCGQLLNYGLFSGENIIQIEEGRPLLVRQPNSQFNLANLFKSQILSAFSTLAIGMELLTQNEQIEIDQLLGHGGIFTTPKVAQTILANILNIPVTVTTTSNEGGAWGMALLADYLNHADLALNEYLETIVFKEIENVTVQPEGEEVKNAKAYLSSYKLGLPIEKAAISYFKS</sequence>
<dbReference type="CDD" id="cd07809">
    <property type="entry name" value="ASKHA_NBD_FGGY_BaXK-like"/>
    <property type="match status" value="1"/>
</dbReference>
<evidence type="ECO:0000313" key="7">
    <source>
        <dbReference type="Proteomes" id="UP000189941"/>
    </source>
</evidence>
<feature type="domain" description="Carbohydrate kinase FGGY N-terminal" evidence="4">
    <location>
        <begin position="14"/>
        <end position="235"/>
    </location>
</feature>
<dbReference type="Pfam" id="PF00370">
    <property type="entry name" value="FGGY_N"/>
    <property type="match status" value="1"/>
</dbReference>
<dbReference type="InterPro" id="IPR050406">
    <property type="entry name" value="FGGY_Carb_Kinase"/>
</dbReference>
<dbReference type="SUPFAM" id="SSF53067">
    <property type="entry name" value="Actin-like ATPase domain"/>
    <property type="match status" value="2"/>
</dbReference>
<gene>
    <name evidence="6" type="ORF">SAMN02746011_00295</name>
</gene>